<dbReference type="CDD" id="cd12342">
    <property type="entry name" value="RRM_Nab3p"/>
    <property type="match status" value="1"/>
</dbReference>
<feature type="domain" description="RRM" evidence="3">
    <location>
        <begin position="382"/>
        <end position="453"/>
    </location>
</feature>
<feature type="compositionally biased region" description="Basic and acidic residues" evidence="2">
    <location>
        <begin position="70"/>
        <end position="89"/>
    </location>
</feature>
<feature type="compositionally biased region" description="Low complexity" evidence="2">
    <location>
        <begin position="705"/>
        <end position="735"/>
    </location>
</feature>
<keyword evidence="5" id="KW-1185">Reference proteome</keyword>
<sequence>MNNHDDTPTTSLSEPPEDAYVQSTPSLLSPASPKPMHFPQPTNIPVLDNMMDVGWNQTEIHMNDPAMHNTEVRPDAWRDPNEQPNDHDSPFSTGGEVTQIDNPETAAHSEQTASNGLDDATASSAPFSNGNSYQANSRLQGDNAPPTSDAKPISASNPSDPAAAAESAPTADAIPHQTSEVENASQAQSTPIPTNAAPTDGLTAALSPSHAHSQAPVSIHDSSSQSAPSLGAAPAGLPPRPPPQENPLINQHYVHAQNLRDYHPHASHSAVQSHNRTNSSGHVNAFTSPTQSHPNPGNAFQTQRSPPIGNASSVASHASIQRSPGANTPIESRREYKLALGEPISTDDQAWDHETQRRYDHFLEEERRYVNEAQWDQFPAGSRLFVGNLSSEKVTKRDIYHVFHNYGDLAQVSIKQAYGFVQFLRPEDCARALSGEQGRQIRDKKIHLEVSKPQKAPRNQQNNNRRSRSPDQRNRNDRFQSGGRGGGGGGGFNNRGGRDSRDGGGYRQQYRSPSPRGGYRDRRDDRYRTRSRSPPGGYNQRDRYNSRTSPPRRDDLDEDLPLPRRHPSDVPEVQLISVDALEKDFLNWVKDAFASRGVRVDTLIISPRLREDAVVRRQILEGVVAVSKLRRFNQDMSKIGLTIFKRRGGGQEVQFEEYDNLDPAVAVELVLREKAAAGPSPPATGMGNAGGAYGHSQGGGPSPALQQQGYPPPGSYAGYQPQQPPSAYAQLPQSAGGHVFGGAYVQPPQSGYGQPPPHNAAPPYGAPPRPTPQNVNPNDLQGLLGILNPGSVPPPQQQQGGPPGGPYGYGGGAQQYPPPQQQQSGGYAGGGQQGYGQAGPGAGMGQGMGMGGQQQGGGGAPDMKDFLAKLQHFGERGR</sequence>
<feature type="compositionally biased region" description="Low complexity" evidence="2">
    <location>
        <begin position="222"/>
        <end position="235"/>
    </location>
</feature>
<feature type="region of interest" description="Disordered" evidence="2">
    <location>
        <begin position="264"/>
        <end position="330"/>
    </location>
</feature>
<evidence type="ECO:0000256" key="2">
    <source>
        <dbReference type="SAM" id="MobiDB-lite"/>
    </source>
</evidence>
<feature type="compositionally biased region" description="Basic and acidic residues" evidence="2">
    <location>
        <begin position="862"/>
        <end position="878"/>
    </location>
</feature>
<dbReference type="InterPro" id="IPR052600">
    <property type="entry name" value="Nuc_rcpt_coact/corep"/>
</dbReference>
<dbReference type="Proteomes" id="UP000215127">
    <property type="component" value="Chromosome 11"/>
</dbReference>
<evidence type="ECO:0000259" key="3">
    <source>
        <dbReference type="PROSITE" id="PS50102"/>
    </source>
</evidence>
<dbReference type="EMBL" id="LT853702">
    <property type="protein sequence ID" value="SMQ55016.1"/>
    <property type="molecule type" value="Genomic_DNA"/>
</dbReference>
<dbReference type="PANTHER" id="PTHR23295:SF6">
    <property type="entry name" value="NEOSIN, ISOFORM A"/>
    <property type="match status" value="1"/>
</dbReference>
<reference evidence="4 5" key="1">
    <citation type="submission" date="2016-06" db="EMBL/GenBank/DDBJ databases">
        <authorList>
            <person name="Kjaerup R.B."/>
            <person name="Dalgaard T.S."/>
            <person name="Juul-Madsen H.R."/>
        </authorList>
    </citation>
    <scope>NUCLEOTIDE SEQUENCE [LARGE SCALE GENOMIC DNA]</scope>
</reference>
<feature type="compositionally biased region" description="Basic and acidic residues" evidence="2">
    <location>
        <begin position="439"/>
        <end position="452"/>
    </location>
</feature>
<feature type="compositionally biased region" description="Gly residues" evidence="2">
    <location>
        <begin position="482"/>
        <end position="494"/>
    </location>
</feature>
<gene>
    <name evidence="4" type="ORF">ZT3D7_G10171</name>
</gene>
<feature type="compositionally biased region" description="Polar residues" evidence="2">
    <location>
        <begin position="269"/>
        <end position="330"/>
    </location>
</feature>
<evidence type="ECO:0000313" key="5">
    <source>
        <dbReference type="Proteomes" id="UP000215127"/>
    </source>
</evidence>
<feature type="compositionally biased region" description="Gly residues" evidence="2">
    <location>
        <begin position="687"/>
        <end position="701"/>
    </location>
</feature>
<feature type="region of interest" description="Disordered" evidence="2">
    <location>
        <begin position="1"/>
        <end position="45"/>
    </location>
</feature>
<dbReference type="GO" id="GO:0003723">
    <property type="term" value="F:RNA binding"/>
    <property type="evidence" value="ECO:0007669"/>
    <property type="project" value="UniProtKB-UniRule"/>
</dbReference>
<dbReference type="SUPFAM" id="SSF54928">
    <property type="entry name" value="RNA-binding domain, RBD"/>
    <property type="match status" value="1"/>
</dbReference>
<proteinExistence type="predicted"/>
<feature type="region of interest" description="Disordered" evidence="2">
    <location>
        <begin position="435"/>
        <end position="568"/>
    </location>
</feature>
<keyword evidence="1" id="KW-0694">RNA-binding</keyword>
<feature type="region of interest" description="Disordered" evidence="2">
    <location>
        <begin position="57"/>
        <end position="248"/>
    </location>
</feature>
<name>A0A1X7S5P6_ZYMT9</name>
<feature type="compositionally biased region" description="Basic and acidic residues" evidence="2">
    <location>
        <begin position="540"/>
        <end position="555"/>
    </location>
</feature>
<evidence type="ECO:0000313" key="4">
    <source>
        <dbReference type="EMBL" id="SMQ55016.1"/>
    </source>
</evidence>
<dbReference type="PROSITE" id="PS50102">
    <property type="entry name" value="RRM"/>
    <property type="match status" value="1"/>
</dbReference>
<feature type="compositionally biased region" description="Pro residues" evidence="2">
    <location>
        <begin position="236"/>
        <end position="245"/>
    </location>
</feature>
<dbReference type="PANTHER" id="PTHR23295">
    <property type="entry name" value="NUCLEAR RECEPTOR COACTIVATOR 5-RELATED"/>
    <property type="match status" value="1"/>
</dbReference>
<evidence type="ECO:0000256" key="1">
    <source>
        <dbReference type="PROSITE-ProRule" id="PRU00176"/>
    </source>
</evidence>
<feature type="compositionally biased region" description="Polar residues" evidence="2">
    <location>
        <begin position="90"/>
        <end position="140"/>
    </location>
</feature>
<feature type="compositionally biased region" description="Gly residues" evidence="2">
    <location>
        <begin position="826"/>
        <end position="860"/>
    </location>
</feature>
<dbReference type="InterPro" id="IPR000504">
    <property type="entry name" value="RRM_dom"/>
</dbReference>
<dbReference type="STRING" id="1276538.A0A1X7S5P6"/>
<dbReference type="AlphaFoldDB" id="A0A1X7S5P6"/>
<dbReference type="InterPro" id="IPR012677">
    <property type="entry name" value="Nucleotide-bd_a/b_plait_sf"/>
</dbReference>
<dbReference type="SMART" id="SM00360">
    <property type="entry name" value="RRM"/>
    <property type="match status" value="1"/>
</dbReference>
<dbReference type="InterPro" id="IPR034167">
    <property type="entry name" value="Nab3_RRM"/>
</dbReference>
<organism evidence="4 5">
    <name type="scientific">Zymoseptoria tritici (strain ST99CH_3D7)</name>
    <dbReference type="NCBI Taxonomy" id="1276538"/>
    <lineage>
        <taxon>Eukaryota</taxon>
        <taxon>Fungi</taxon>
        <taxon>Dikarya</taxon>
        <taxon>Ascomycota</taxon>
        <taxon>Pezizomycotina</taxon>
        <taxon>Dothideomycetes</taxon>
        <taxon>Dothideomycetidae</taxon>
        <taxon>Mycosphaerellales</taxon>
        <taxon>Mycosphaerellaceae</taxon>
        <taxon>Zymoseptoria</taxon>
    </lineage>
</organism>
<feature type="compositionally biased region" description="Pro residues" evidence="2">
    <location>
        <begin position="754"/>
        <end position="771"/>
    </location>
</feature>
<feature type="compositionally biased region" description="Basic and acidic residues" evidence="2">
    <location>
        <begin position="468"/>
        <end position="478"/>
    </location>
</feature>
<protein>
    <recommendedName>
        <fullName evidence="3">RRM domain-containing protein</fullName>
    </recommendedName>
</protein>
<feature type="compositionally biased region" description="Polar residues" evidence="2">
    <location>
        <begin position="176"/>
        <end position="197"/>
    </location>
</feature>
<dbReference type="Gene3D" id="3.30.70.330">
    <property type="match status" value="1"/>
</dbReference>
<feature type="compositionally biased region" description="Basic and acidic residues" evidence="2">
    <location>
        <begin position="518"/>
        <end position="528"/>
    </location>
</feature>
<dbReference type="InterPro" id="IPR035979">
    <property type="entry name" value="RBD_domain_sf"/>
</dbReference>
<dbReference type="Pfam" id="PF00076">
    <property type="entry name" value="RRM_1"/>
    <property type="match status" value="1"/>
</dbReference>
<feature type="compositionally biased region" description="Low complexity" evidence="2">
    <location>
        <begin position="507"/>
        <end position="517"/>
    </location>
</feature>
<feature type="region of interest" description="Disordered" evidence="2">
    <location>
        <begin position="677"/>
        <end position="878"/>
    </location>
</feature>
<accession>A0A1X7S5P6</accession>
<feature type="compositionally biased region" description="Low complexity" evidence="2">
    <location>
        <begin position="152"/>
        <end position="175"/>
    </location>
</feature>